<dbReference type="GO" id="GO:0016705">
    <property type="term" value="F:oxidoreductase activity, acting on paired donors, with incorporation or reduction of molecular oxygen"/>
    <property type="evidence" value="ECO:0007669"/>
    <property type="project" value="InterPro"/>
</dbReference>
<dbReference type="InterPro" id="IPR036396">
    <property type="entry name" value="Cyt_P450_sf"/>
</dbReference>
<dbReference type="Proteomes" id="UP001174997">
    <property type="component" value="Unassembled WGS sequence"/>
</dbReference>
<evidence type="ECO:0000256" key="7">
    <source>
        <dbReference type="SAM" id="Phobius"/>
    </source>
</evidence>
<gene>
    <name evidence="8" type="ORF">QBC41DRAFT_278468</name>
</gene>
<keyword evidence="4 5" id="KW-0408">Iron</keyword>
<dbReference type="Pfam" id="PF00067">
    <property type="entry name" value="p450"/>
    <property type="match status" value="1"/>
</dbReference>
<evidence type="ECO:0000256" key="1">
    <source>
        <dbReference type="ARBA" id="ARBA00001971"/>
    </source>
</evidence>
<dbReference type="InterPro" id="IPR001128">
    <property type="entry name" value="Cyt_P450"/>
</dbReference>
<dbReference type="InterPro" id="IPR017972">
    <property type="entry name" value="Cyt_P450_CS"/>
</dbReference>
<name>A0AA39ZC36_9PEZI</name>
<evidence type="ECO:0000256" key="3">
    <source>
        <dbReference type="ARBA" id="ARBA00022723"/>
    </source>
</evidence>
<dbReference type="PANTHER" id="PTHR24305:SF199">
    <property type="entry name" value="P450, PUTATIVE (EUROFUNG)-RELATED"/>
    <property type="match status" value="1"/>
</dbReference>
<dbReference type="SUPFAM" id="SSF48264">
    <property type="entry name" value="Cytochrome P450"/>
    <property type="match status" value="1"/>
</dbReference>
<keyword evidence="2 5" id="KW-0349">Heme</keyword>
<dbReference type="Gene3D" id="1.10.630.10">
    <property type="entry name" value="Cytochrome P450"/>
    <property type="match status" value="1"/>
</dbReference>
<evidence type="ECO:0000256" key="2">
    <source>
        <dbReference type="ARBA" id="ARBA00022617"/>
    </source>
</evidence>
<evidence type="ECO:0000256" key="4">
    <source>
        <dbReference type="ARBA" id="ARBA00023004"/>
    </source>
</evidence>
<comment type="cofactor">
    <cofactor evidence="1 5">
        <name>heme</name>
        <dbReference type="ChEBI" id="CHEBI:30413"/>
    </cofactor>
</comment>
<keyword evidence="6" id="KW-0503">Monooxygenase</keyword>
<evidence type="ECO:0000313" key="9">
    <source>
        <dbReference type="Proteomes" id="UP001174997"/>
    </source>
</evidence>
<keyword evidence="6" id="KW-0560">Oxidoreductase</keyword>
<evidence type="ECO:0000256" key="5">
    <source>
        <dbReference type="PIRSR" id="PIRSR602401-1"/>
    </source>
</evidence>
<keyword evidence="7" id="KW-1133">Transmembrane helix</keyword>
<keyword evidence="7" id="KW-0472">Membrane</keyword>
<dbReference type="EMBL" id="JAULSY010000068">
    <property type="protein sequence ID" value="KAK0667665.1"/>
    <property type="molecule type" value="Genomic_DNA"/>
</dbReference>
<reference evidence="8" key="1">
    <citation type="submission" date="2023-06" db="EMBL/GenBank/DDBJ databases">
        <title>Genome-scale phylogeny and comparative genomics of the fungal order Sordariales.</title>
        <authorList>
            <consortium name="Lawrence Berkeley National Laboratory"/>
            <person name="Hensen N."/>
            <person name="Bonometti L."/>
            <person name="Westerberg I."/>
            <person name="Brannstrom I.O."/>
            <person name="Guillou S."/>
            <person name="Cros-Aarteil S."/>
            <person name="Calhoun S."/>
            <person name="Haridas S."/>
            <person name="Kuo A."/>
            <person name="Mondo S."/>
            <person name="Pangilinan J."/>
            <person name="Riley R."/>
            <person name="Labutti K."/>
            <person name="Andreopoulos B."/>
            <person name="Lipzen A."/>
            <person name="Chen C."/>
            <person name="Yanf M."/>
            <person name="Daum C."/>
            <person name="Ng V."/>
            <person name="Clum A."/>
            <person name="Steindorff A."/>
            <person name="Ohm R."/>
            <person name="Martin F."/>
            <person name="Silar P."/>
            <person name="Natvig D."/>
            <person name="Lalanne C."/>
            <person name="Gautier V."/>
            <person name="Ament-Velasquez S.L."/>
            <person name="Kruys A."/>
            <person name="Hutchinson M.I."/>
            <person name="Powell A.J."/>
            <person name="Barry K."/>
            <person name="Miller A.N."/>
            <person name="Grigoriev I.V."/>
            <person name="Debuchy R."/>
            <person name="Gladieux P."/>
            <person name="Thoren M.H."/>
            <person name="Johannesson H."/>
        </authorList>
    </citation>
    <scope>NUCLEOTIDE SEQUENCE</scope>
    <source>
        <strain evidence="8">CBS 307.81</strain>
    </source>
</reference>
<dbReference type="AlphaFoldDB" id="A0AA39ZC36"/>
<keyword evidence="9" id="KW-1185">Reference proteome</keyword>
<keyword evidence="3 5" id="KW-0479">Metal-binding</keyword>
<sequence length="514" mass="59024">MEATWLTFTWPTMAGAVLFSLVTYFLLRALYNIYFHPLKGIPGPKTWSATRLPYIWALLRGSFVHDIQKLHRRYGPVLRIAPDEVAFAEPSAWNDILQSYPGKPAFLKDPTWWTTQRIHTEGLLTAIDPERHARMRKALTPGFTTRALRSQEPVIQRYVNLLVERLSNMVDSSSPAEKDTGGVAAAEVDISPWFNFVTFDIFGDLSFGESFHCLENSNYHPWVAILFHTPAMATKVAAARFYPWLESVLFKLIPRSLRKMQRDHWGQVVERVERRMNYEVEREDIMSPILRENTKNQMSVDDINGSFMALVIAGSETTATALTGMMNYLIQNPQYLKQVTDEVRGLGQDEQQITLDSLRELKWLNAVLTEALRLCTPIPWILPRRVPESGGVVAGVTLAGQTLVSIQAYTMQRDSNHWHRAEEFLPERWLPDANKPESEFYTDNKEAFQPFSVGPRVCLGIHLAWAEMRLITGKLLRAFDFEAVEGKRLEWESLKTFMLVERKPVVVRMRHASR</sequence>
<dbReference type="PRINTS" id="PR00385">
    <property type="entry name" value="P450"/>
</dbReference>
<dbReference type="GO" id="GO:0020037">
    <property type="term" value="F:heme binding"/>
    <property type="evidence" value="ECO:0007669"/>
    <property type="project" value="InterPro"/>
</dbReference>
<evidence type="ECO:0000256" key="6">
    <source>
        <dbReference type="RuleBase" id="RU000461"/>
    </source>
</evidence>
<feature type="transmembrane region" description="Helical" evidence="7">
    <location>
        <begin position="12"/>
        <end position="31"/>
    </location>
</feature>
<keyword evidence="7" id="KW-0812">Transmembrane</keyword>
<accession>A0AA39ZC36</accession>
<dbReference type="PROSITE" id="PS00086">
    <property type="entry name" value="CYTOCHROME_P450"/>
    <property type="match status" value="1"/>
</dbReference>
<feature type="binding site" description="axial binding residue" evidence="5">
    <location>
        <position position="458"/>
    </location>
    <ligand>
        <name>heme</name>
        <dbReference type="ChEBI" id="CHEBI:30413"/>
    </ligand>
    <ligandPart>
        <name>Fe</name>
        <dbReference type="ChEBI" id="CHEBI:18248"/>
    </ligandPart>
</feature>
<dbReference type="GO" id="GO:0005506">
    <property type="term" value="F:iron ion binding"/>
    <property type="evidence" value="ECO:0007669"/>
    <property type="project" value="InterPro"/>
</dbReference>
<dbReference type="CDD" id="cd11058">
    <property type="entry name" value="CYP60B-like"/>
    <property type="match status" value="1"/>
</dbReference>
<dbReference type="PRINTS" id="PR00463">
    <property type="entry name" value="EP450I"/>
</dbReference>
<organism evidence="8 9">
    <name type="scientific">Cercophora samala</name>
    <dbReference type="NCBI Taxonomy" id="330535"/>
    <lineage>
        <taxon>Eukaryota</taxon>
        <taxon>Fungi</taxon>
        <taxon>Dikarya</taxon>
        <taxon>Ascomycota</taxon>
        <taxon>Pezizomycotina</taxon>
        <taxon>Sordariomycetes</taxon>
        <taxon>Sordariomycetidae</taxon>
        <taxon>Sordariales</taxon>
        <taxon>Lasiosphaeriaceae</taxon>
        <taxon>Cercophora</taxon>
    </lineage>
</organism>
<dbReference type="PANTHER" id="PTHR24305">
    <property type="entry name" value="CYTOCHROME P450"/>
    <property type="match status" value="1"/>
</dbReference>
<comment type="similarity">
    <text evidence="6">Belongs to the cytochrome P450 family.</text>
</comment>
<dbReference type="InterPro" id="IPR002401">
    <property type="entry name" value="Cyt_P450_E_grp-I"/>
</dbReference>
<dbReference type="InterPro" id="IPR050121">
    <property type="entry name" value="Cytochrome_P450_monoxygenase"/>
</dbReference>
<comment type="caution">
    <text evidence="8">The sequence shown here is derived from an EMBL/GenBank/DDBJ whole genome shotgun (WGS) entry which is preliminary data.</text>
</comment>
<evidence type="ECO:0000313" key="8">
    <source>
        <dbReference type="EMBL" id="KAK0667665.1"/>
    </source>
</evidence>
<protein>
    <submittedName>
        <fullName evidence="8">Cytochrome P450</fullName>
    </submittedName>
</protein>
<dbReference type="GO" id="GO:0004497">
    <property type="term" value="F:monooxygenase activity"/>
    <property type="evidence" value="ECO:0007669"/>
    <property type="project" value="UniProtKB-KW"/>
</dbReference>
<proteinExistence type="inferred from homology"/>